<sequence length="53" mass="6609">MTVPEIENKLYSCVTVNERKRLDWYKEHDVKKYLKKIAKHWRKYEDQLDGRII</sequence>
<comment type="caution">
    <text evidence="1">The sequence shown here is derived from an EMBL/GenBank/DDBJ whole genome shotgun (WGS) entry which is preliminary data.</text>
</comment>
<protein>
    <submittedName>
        <fullName evidence="1">Uncharacterized protein</fullName>
    </submittedName>
</protein>
<evidence type="ECO:0000313" key="2">
    <source>
        <dbReference type="Proteomes" id="UP000269220"/>
    </source>
</evidence>
<dbReference type="Proteomes" id="UP000269220">
    <property type="component" value="Unassembled WGS sequence"/>
</dbReference>
<accession>A0A428IUA3</accession>
<organism evidence="1 2">
    <name type="scientific">Streptococcus oralis</name>
    <dbReference type="NCBI Taxonomy" id="1303"/>
    <lineage>
        <taxon>Bacteria</taxon>
        <taxon>Bacillati</taxon>
        <taxon>Bacillota</taxon>
        <taxon>Bacilli</taxon>
        <taxon>Lactobacillales</taxon>
        <taxon>Streptococcaceae</taxon>
        <taxon>Streptococcus</taxon>
    </lineage>
</organism>
<dbReference type="EMBL" id="RMVN01000008">
    <property type="protein sequence ID" value="RSK21223.1"/>
    <property type="molecule type" value="Genomic_DNA"/>
</dbReference>
<name>A0A428IUA3_STROR</name>
<gene>
    <name evidence="1" type="ORF">D8800_06780</name>
</gene>
<dbReference type="RefSeq" id="WP_185776118.1">
    <property type="nucleotide sequence ID" value="NZ_RMVN01000008.1"/>
</dbReference>
<dbReference type="AlphaFoldDB" id="A0A428IUA3"/>
<evidence type="ECO:0000313" key="1">
    <source>
        <dbReference type="EMBL" id="RSK21223.1"/>
    </source>
</evidence>
<proteinExistence type="predicted"/>
<reference evidence="1 2" key="1">
    <citation type="submission" date="2018-11" db="EMBL/GenBank/DDBJ databases">
        <title>Species Designations Belie Phenotypic and Genotypic Heterogeneity in Oral Streptococci.</title>
        <authorList>
            <person name="Velsko I."/>
        </authorList>
    </citation>
    <scope>NUCLEOTIDE SEQUENCE [LARGE SCALE GENOMIC DNA]</scope>
    <source>
        <strain evidence="1 2">BCC05</strain>
    </source>
</reference>